<dbReference type="OrthoDB" id="3387628at2"/>
<sequence>MSDLISYHFGDLQDLQAGLVANVNRLHTLSADLGQTVSHLNDAWKSDSAGTAFNSAYQQWNKELDAATEHLHGIGKGVGNASDSMQHADKAAAARFGN</sequence>
<proteinExistence type="predicted"/>
<dbReference type="SUPFAM" id="SSF140453">
    <property type="entry name" value="EsxAB dimer-like"/>
    <property type="match status" value="1"/>
</dbReference>
<evidence type="ECO:0000313" key="3">
    <source>
        <dbReference type="Proteomes" id="UP000186218"/>
    </source>
</evidence>
<dbReference type="InterPro" id="IPR010310">
    <property type="entry name" value="T7SS_ESAT-6-like"/>
</dbReference>
<protein>
    <submittedName>
        <fullName evidence="2">WXG100 family type VII secretion target</fullName>
    </submittedName>
</protein>
<reference evidence="2 3" key="1">
    <citation type="submission" date="2017-01" db="EMBL/GenBank/DDBJ databases">
        <authorList>
            <person name="Mah S.A."/>
            <person name="Swanson W.J."/>
            <person name="Moy G.W."/>
            <person name="Vacquier V.D."/>
        </authorList>
    </citation>
    <scope>NUCLEOTIDE SEQUENCE [LARGE SCALE GENOMIC DNA]</scope>
    <source>
        <strain evidence="2 3">CPCC 203464</strain>
    </source>
</reference>
<feature type="region of interest" description="Disordered" evidence="1">
    <location>
        <begin position="75"/>
        <end position="98"/>
    </location>
</feature>
<evidence type="ECO:0000313" key="2">
    <source>
        <dbReference type="EMBL" id="SIS15617.1"/>
    </source>
</evidence>
<dbReference type="Gene3D" id="1.10.287.1060">
    <property type="entry name" value="ESAT-6-like"/>
    <property type="match status" value="1"/>
</dbReference>
<gene>
    <name evidence="2" type="ORF">SAMN05445060_3090</name>
</gene>
<accession>A0A1N7GSP6</accession>
<dbReference type="Pfam" id="PF06013">
    <property type="entry name" value="WXG100"/>
    <property type="match status" value="1"/>
</dbReference>
<dbReference type="STRING" id="1344003.SAMN05445060_3090"/>
<dbReference type="AlphaFoldDB" id="A0A1N7GSP6"/>
<name>A0A1N7GSP6_9NOCA</name>
<dbReference type="InterPro" id="IPR036689">
    <property type="entry name" value="ESAT-6-like_sf"/>
</dbReference>
<dbReference type="Proteomes" id="UP000186218">
    <property type="component" value="Unassembled WGS sequence"/>
</dbReference>
<keyword evidence="3" id="KW-1185">Reference proteome</keyword>
<dbReference type="EMBL" id="FTNT01000009">
    <property type="protein sequence ID" value="SIS15617.1"/>
    <property type="molecule type" value="Genomic_DNA"/>
</dbReference>
<organism evidence="2 3">
    <name type="scientific">Williamsia sterculiae</name>
    <dbReference type="NCBI Taxonomy" id="1344003"/>
    <lineage>
        <taxon>Bacteria</taxon>
        <taxon>Bacillati</taxon>
        <taxon>Actinomycetota</taxon>
        <taxon>Actinomycetes</taxon>
        <taxon>Mycobacteriales</taxon>
        <taxon>Nocardiaceae</taxon>
        <taxon>Williamsia</taxon>
    </lineage>
</organism>
<dbReference type="RefSeq" id="WP_076481089.1">
    <property type="nucleotide sequence ID" value="NZ_FTNT01000009.1"/>
</dbReference>
<evidence type="ECO:0000256" key="1">
    <source>
        <dbReference type="SAM" id="MobiDB-lite"/>
    </source>
</evidence>